<evidence type="ECO:0000313" key="4">
    <source>
        <dbReference type="Proteomes" id="UP000815325"/>
    </source>
</evidence>
<feature type="domain" description="PSP proline-rich" evidence="2">
    <location>
        <begin position="367"/>
        <end position="420"/>
    </location>
</feature>
<feature type="region of interest" description="Disordered" evidence="1">
    <location>
        <begin position="163"/>
        <end position="219"/>
    </location>
</feature>
<evidence type="ECO:0000256" key="1">
    <source>
        <dbReference type="SAM" id="MobiDB-lite"/>
    </source>
</evidence>
<dbReference type="EMBL" id="MU069506">
    <property type="protein sequence ID" value="KAF5840669.1"/>
    <property type="molecule type" value="Genomic_DNA"/>
</dbReference>
<dbReference type="Pfam" id="PF04046">
    <property type="entry name" value="PSP"/>
    <property type="match status" value="1"/>
</dbReference>
<protein>
    <recommendedName>
        <fullName evidence="2">PSP proline-rich domain-containing protein</fullName>
    </recommendedName>
</protein>
<proteinExistence type="predicted"/>
<dbReference type="PANTHER" id="PTHR12785:SF6">
    <property type="entry name" value="SPLICING FACTOR 3B SUBUNIT 2"/>
    <property type="match status" value="1"/>
</dbReference>
<sequence>MMEKEDQKQLANGDVGVEYRREQLQQPGQEQQLLPNGNAEQEQQHEEHAEAQANGAKQKMDRKLKQKEKKQKHKQNRQQRRQEQLKQPTASKEQGPTTDEDNVQIEYVSAPLELGTSEKNEEQQTQPEEEAEGMGYGLGLGFSKPKEDPYADFKKIFERFATAEQVTGVERPGEESDEGAGKGEERTVKEEQRATSTAPEEDEEGDPVEEGKKKLSKRQRKMINQLKIAELKQLAERPDVVEVWDVTSPDPQMLVYLKSYRNTAPVPRHWSQKRKYLQGKRGIEKPPFKLPDFIEATGIGEMRQGYTEKESTKSLQSKQRARMQPKMGKMDIDYQVLHDAFFKYQTKPKLTQLGEMYYEGKEFEARVENAKPGVLSEDLRKALGMGEDAPPPWLINMQRYGPPPSYPNLRIPGLNAPIPPGAQFGYHPGGWGKPPVDEEGNPIYGDVFGQHIGEAESDDEVSALADGISTGIQSGMASGYSGIASSLPSGIETPDVSVQLRKGHETEQPQLYQVLEQRQAPLAPGTLLGTDHVYVLPGQQKKGGVVSSVPGRPGAPGDVEVTLTPEEMEGLDEGGLKALYEQKLAEVRAGNKREDFSDMVAAKAAQQKRKAQQKADGGKKQKTGKDFKF</sequence>
<feature type="region of interest" description="Disordered" evidence="1">
    <location>
        <begin position="1"/>
        <end position="148"/>
    </location>
</feature>
<feature type="compositionally biased region" description="Polar residues" evidence="1">
    <location>
        <begin position="88"/>
        <end position="97"/>
    </location>
</feature>
<gene>
    <name evidence="3" type="ORF">DUNSADRAFT_15912</name>
</gene>
<dbReference type="InterPro" id="IPR052584">
    <property type="entry name" value="U2_snRNP_Complex_Component"/>
</dbReference>
<dbReference type="SMART" id="SM00581">
    <property type="entry name" value="PSP"/>
    <property type="match status" value="1"/>
</dbReference>
<dbReference type="PANTHER" id="PTHR12785">
    <property type="entry name" value="SPLICING FACTOR 3B"/>
    <property type="match status" value="1"/>
</dbReference>
<evidence type="ECO:0000259" key="2">
    <source>
        <dbReference type="SMART" id="SM00581"/>
    </source>
</evidence>
<reference evidence="3" key="1">
    <citation type="submission" date="2017-08" db="EMBL/GenBank/DDBJ databases">
        <authorList>
            <person name="Polle J.E."/>
            <person name="Barry K."/>
            <person name="Cushman J."/>
            <person name="Schmutz J."/>
            <person name="Tran D."/>
            <person name="Hathwaick L.T."/>
            <person name="Yim W.C."/>
            <person name="Jenkins J."/>
            <person name="Mckie-Krisberg Z.M."/>
            <person name="Prochnik S."/>
            <person name="Lindquist E."/>
            <person name="Dockter R.B."/>
            <person name="Adam C."/>
            <person name="Molina H."/>
            <person name="Bunkerborg J."/>
            <person name="Jin E."/>
            <person name="Buchheim M."/>
            <person name="Magnuson J."/>
        </authorList>
    </citation>
    <scope>NUCLEOTIDE SEQUENCE</scope>
    <source>
        <strain evidence="3">CCAP 19/18</strain>
    </source>
</reference>
<dbReference type="InterPro" id="IPR006568">
    <property type="entry name" value="PSP_pro-rich"/>
</dbReference>
<keyword evidence="4" id="KW-1185">Reference proteome</keyword>
<name>A0ABQ7H1E0_DUNSA</name>
<evidence type="ECO:0000313" key="3">
    <source>
        <dbReference type="EMBL" id="KAF5840669.1"/>
    </source>
</evidence>
<feature type="region of interest" description="Disordered" evidence="1">
    <location>
        <begin position="590"/>
        <end position="629"/>
    </location>
</feature>
<accession>A0ABQ7H1E0</accession>
<feature type="compositionally biased region" description="Basic and acidic residues" evidence="1">
    <location>
        <begin position="171"/>
        <end position="193"/>
    </location>
</feature>
<dbReference type="Pfam" id="PF04037">
    <property type="entry name" value="DUF382"/>
    <property type="match status" value="1"/>
</dbReference>
<feature type="compositionally biased region" description="Basic residues" evidence="1">
    <location>
        <begin position="64"/>
        <end position="79"/>
    </location>
</feature>
<feature type="compositionally biased region" description="Acidic residues" evidence="1">
    <location>
        <begin position="199"/>
        <end position="208"/>
    </location>
</feature>
<feature type="region of interest" description="Disordered" evidence="1">
    <location>
        <begin position="306"/>
        <end position="325"/>
    </location>
</feature>
<comment type="caution">
    <text evidence="3">The sequence shown here is derived from an EMBL/GenBank/DDBJ whole genome shotgun (WGS) entry which is preliminary data.</text>
</comment>
<dbReference type="InterPro" id="IPR007180">
    <property type="entry name" value="DUF382"/>
</dbReference>
<dbReference type="Proteomes" id="UP000815325">
    <property type="component" value="Unassembled WGS sequence"/>
</dbReference>
<feature type="compositionally biased region" description="Basic and acidic residues" evidence="1">
    <location>
        <begin position="616"/>
        <end position="629"/>
    </location>
</feature>
<organism evidence="3 4">
    <name type="scientific">Dunaliella salina</name>
    <name type="common">Green alga</name>
    <name type="synonym">Protococcus salinus</name>
    <dbReference type="NCBI Taxonomy" id="3046"/>
    <lineage>
        <taxon>Eukaryota</taxon>
        <taxon>Viridiplantae</taxon>
        <taxon>Chlorophyta</taxon>
        <taxon>core chlorophytes</taxon>
        <taxon>Chlorophyceae</taxon>
        <taxon>CS clade</taxon>
        <taxon>Chlamydomonadales</taxon>
        <taxon>Dunaliellaceae</taxon>
        <taxon>Dunaliella</taxon>
    </lineage>
</organism>
<feature type="compositionally biased region" description="Low complexity" evidence="1">
    <location>
        <begin position="24"/>
        <end position="41"/>
    </location>
</feature>